<accession>A0A396JNM0</accession>
<name>A0A396JNM0_MEDTR</name>
<gene>
    <name evidence="1" type="ORF">MtrunA17_Chr1g0158801</name>
</gene>
<organism evidence="1 2">
    <name type="scientific">Medicago truncatula</name>
    <name type="common">Barrel medic</name>
    <name type="synonym">Medicago tribuloides</name>
    <dbReference type="NCBI Taxonomy" id="3880"/>
    <lineage>
        <taxon>Eukaryota</taxon>
        <taxon>Viridiplantae</taxon>
        <taxon>Streptophyta</taxon>
        <taxon>Embryophyta</taxon>
        <taxon>Tracheophyta</taxon>
        <taxon>Spermatophyta</taxon>
        <taxon>Magnoliopsida</taxon>
        <taxon>eudicotyledons</taxon>
        <taxon>Gunneridae</taxon>
        <taxon>Pentapetalae</taxon>
        <taxon>rosids</taxon>
        <taxon>fabids</taxon>
        <taxon>Fabales</taxon>
        <taxon>Fabaceae</taxon>
        <taxon>Papilionoideae</taxon>
        <taxon>50 kb inversion clade</taxon>
        <taxon>NPAAA clade</taxon>
        <taxon>Hologalegina</taxon>
        <taxon>IRL clade</taxon>
        <taxon>Trifolieae</taxon>
        <taxon>Medicago</taxon>
    </lineage>
</organism>
<dbReference type="EMBL" id="PSQE01000001">
    <property type="protein sequence ID" value="RHN77815.1"/>
    <property type="molecule type" value="Genomic_DNA"/>
</dbReference>
<evidence type="ECO:0000313" key="2">
    <source>
        <dbReference type="Proteomes" id="UP000265566"/>
    </source>
</evidence>
<comment type="caution">
    <text evidence="1">The sequence shown here is derived from an EMBL/GenBank/DDBJ whole genome shotgun (WGS) entry which is preliminary data.</text>
</comment>
<reference evidence="2" key="1">
    <citation type="journal article" date="2018" name="Nat. Plants">
        <title>Whole-genome landscape of Medicago truncatula symbiotic genes.</title>
        <authorList>
            <person name="Pecrix Y."/>
            <person name="Staton S.E."/>
            <person name="Sallet E."/>
            <person name="Lelandais-Briere C."/>
            <person name="Moreau S."/>
            <person name="Carrere S."/>
            <person name="Blein T."/>
            <person name="Jardinaud M.F."/>
            <person name="Latrasse D."/>
            <person name="Zouine M."/>
            <person name="Zahm M."/>
            <person name="Kreplak J."/>
            <person name="Mayjonade B."/>
            <person name="Satge C."/>
            <person name="Perez M."/>
            <person name="Cauet S."/>
            <person name="Marande W."/>
            <person name="Chantry-Darmon C."/>
            <person name="Lopez-Roques C."/>
            <person name="Bouchez O."/>
            <person name="Berard A."/>
            <person name="Debelle F."/>
            <person name="Munos S."/>
            <person name="Bendahmane A."/>
            <person name="Berges H."/>
            <person name="Niebel A."/>
            <person name="Buitink J."/>
            <person name="Frugier F."/>
            <person name="Benhamed M."/>
            <person name="Crespi M."/>
            <person name="Gouzy J."/>
            <person name="Gamas P."/>
        </authorList>
    </citation>
    <scope>NUCLEOTIDE SEQUENCE [LARGE SCALE GENOMIC DNA]</scope>
    <source>
        <strain evidence="2">cv. Jemalong A17</strain>
    </source>
</reference>
<sequence length="45" mass="5548">MLDTEESRVLPYIIIYKRLQYSNNSSLKALINRREPDCHQLWRKR</sequence>
<evidence type="ECO:0000313" key="1">
    <source>
        <dbReference type="EMBL" id="RHN77815.1"/>
    </source>
</evidence>
<dbReference type="Gramene" id="rna1308">
    <property type="protein sequence ID" value="RHN77815.1"/>
    <property type="gene ID" value="gene1308"/>
</dbReference>
<proteinExistence type="predicted"/>
<protein>
    <submittedName>
        <fullName evidence="1">Uncharacterized protein</fullName>
    </submittedName>
</protein>
<dbReference type="AlphaFoldDB" id="A0A396JNM0"/>
<dbReference type="Proteomes" id="UP000265566">
    <property type="component" value="Chromosome 1"/>
</dbReference>